<accession>A0A2U3E9J9</accession>
<gene>
    <name evidence="1" type="ORF">PCL_12543</name>
</gene>
<sequence length="290" mass="31556">MAVDVETLEVTTHTGMDSFPSPPHRRQAGLVASNSRWALRQPAVGRPPRRWVIGLSVARWHSWHCTLAHKQPLDGEVPWWCLALDTLILILPTCAGVCISLPSTRAATAKGFTAIVVVVGTRQATAQPRSPPLTPDIANPIEGQRWDGTTEVQTEQRLISSARPGVLLPSSPAGCGCCQGGAPVILHRALPLPGGSTMPIFWGGRPEHTSIPLPRFQTPEPAFSVHEELLHSSKRCRVGHQWDPPKSPDRLMYFVAIITTTNIPPDLRDNELAAPLGENVVSMCIRNALH</sequence>
<dbReference type="Proteomes" id="UP000245956">
    <property type="component" value="Unassembled WGS sequence"/>
</dbReference>
<proteinExistence type="predicted"/>
<evidence type="ECO:0000313" key="1">
    <source>
        <dbReference type="EMBL" id="PWI71175.1"/>
    </source>
</evidence>
<organism evidence="1 2">
    <name type="scientific">Purpureocillium lilacinum</name>
    <name type="common">Paecilomyces lilacinus</name>
    <dbReference type="NCBI Taxonomy" id="33203"/>
    <lineage>
        <taxon>Eukaryota</taxon>
        <taxon>Fungi</taxon>
        <taxon>Dikarya</taxon>
        <taxon>Ascomycota</taxon>
        <taxon>Pezizomycotina</taxon>
        <taxon>Sordariomycetes</taxon>
        <taxon>Hypocreomycetidae</taxon>
        <taxon>Hypocreales</taxon>
        <taxon>Ophiocordycipitaceae</taxon>
        <taxon>Purpureocillium</taxon>
    </lineage>
</organism>
<dbReference type="EMBL" id="LCWV01000008">
    <property type="protein sequence ID" value="PWI71175.1"/>
    <property type="molecule type" value="Genomic_DNA"/>
</dbReference>
<dbReference type="AlphaFoldDB" id="A0A2U3E9J9"/>
<comment type="caution">
    <text evidence="1">The sequence shown here is derived from an EMBL/GenBank/DDBJ whole genome shotgun (WGS) entry which is preliminary data.</text>
</comment>
<reference evidence="1 2" key="1">
    <citation type="journal article" date="2016" name="Front. Microbiol.">
        <title>Genome and transcriptome sequences reveal the specific parasitism of the nematophagous Purpureocillium lilacinum 36-1.</title>
        <authorList>
            <person name="Xie J."/>
            <person name="Li S."/>
            <person name="Mo C."/>
            <person name="Xiao X."/>
            <person name="Peng D."/>
            <person name="Wang G."/>
            <person name="Xiao Y."/>
        </authorList>
    </citation>
    <scope>NUCLEOTIDE SEQUENCE [LARGE SCALE GENOMIC DNA]</scope>
    <source>
        <strain evidence="1 2">36-1</strain>
    </source>
</reference>
<name>A0A2U3E9J9_PURLI</name>
<evidence type="ECO:0000313" key="2">
    <source>
        <dbReference type="Proteomes" id="UP000245956"/>
    </source>
</evidence>
<protein>
    <submittedName>
        <fullName evidence="1">Uncharacterized protein</fullName>
    </submittedName>
</protein>